<evidence type="ECO:0000313" key="6">
    <source>
        <dbReference type="EMBL" id="NKE44279.1"/>
    </source>
</evidence>
<dbReference type="PANTHER" id="PTHR30290">
    <property type="entry name" value="PERIPLASMIC BINDING COMPONENT OF ABC TRANSPORTER"/>
    <property type="match status" value="1"/>
</dbReference>
<protein>
    <submittedName>
        <fullName evidence="6">ABC transporter substrate-binding protein</fullName>
    </submittedName>
</protein>
<comment type="subcellular location">
    <subcellularLocation>
        <location evidence="1">Periplasm</location>
    </subcellularLocation>
</comment>
<dbReference type="RefSeq" id="WP_168048151.1">
    <property type="nucleotide sequence ID" value="NZ_JAATJR010000002.1"/>
</dbReference>
<dbReference type="InterPro" id="IPR039424">
    <property type="entry name" value="SBP_5"/>
</dbReference>
<proteinExistence type="inferred from homology"/>
<name>A0ABX1EUF7_9PROT</name>
<evidence type="ECO:0000256" key="3">
    <source>
        <dbReference type="ARBA" id="ARBA00022729"/>
    </source>
</evidence>
<comment type="similarity">
    <text evidence="2">Belongs to the bacterial solute-binding protein 5 family.</text>
</comment>
<dbReference type="EMBL" id="JAAVTX010000002">
    <property type="protein sequence ID" value="NKE44279.1"/>
    <property type="molecule type" value="Genomic_DNA"/>
</dbReference>
<dbReference type="Gene3D" id="3.10.105.10">
    <property type="entry name" value="Dipeptide-binding Protein, Domain 3"/>
    <property type="match status" value="1"/>
</dbReference>
<feature type="domain" description="Solute-binding protein family 5" evidence="5">
    <location>
        <begin position="76"/>
        <end position="453"/>
    </location>
</feature>
<dbReference type="CDD" id="cd08502">
    <property type="entry name" value="PBP2_NikA_DppA_OppA_like_16"/>
    <property type="match status" value="1"/>
</dbReference>
<dbReference type="PIRSF" id="PIRSF002741">
    <property type="entry name" value="MppA"/>
    <property type="match status" value="1"/>
</dbReference>
<gene>
    <name evidence="6" type="ORF">HB662_05785</name>
</gene>
<evidence type="ECO:0000259" key="5">
    <source>
        <dbReference type="Pfam" id="PF00496"/>
    </source>
</evidence>
<feature type="chain" id="PRO_5046128730" evidence="4">
    <location>
        <begin position="22"/>
        <end position="535"/>
    </location>
</feature>
<evidence type="ECO:0000256" key="1">
    <source>
        <dbReference type="ARBA" id="ARBA00004418"/>
    </source>
</evidence>
<dbReference type="Pfam" id="PF00496">
    <property type="entry name" value="SBP_bac_5"/>
    <property type="match status" value="1"/>
</dbReference>
<sequence>MLTRLATLVLGASLLAGPVFAPRAIAQAIPPERILRMVPNADLQTLDPINTTAGVVQSHAHMIYDQLFGRDAQQRPQPQMVGAYSVSDDALVWRFTLRDGLAFHDGAPVTATDVVASLRRWGARDPHGRQIMAITASMEPQADGKTIVWTLNRPYGLMLDALSKPAGNMPAIMPARIAATDPFTAIRETIGSGPFIFSREEWVPGSTVVYRRNPNYVPRSEPASGTAGGKVVHVDRVEWQNIANAQTSTLALIQGEIDYIESPGVDFLPMLQRRGMQIVRTNTLGAPGMIRMNHIHPPFNDPRARQALMLLVNQEEILQGMFPDPALYQVCHAFFVCGSAQETNAGVPERLGSPAARERARQLLRESGYDGTPIVMMDPTDNPFVHTATLVLAQQMQSVGFRTDVQAMDFASMAGRRANRRPPSEGGWHIGLTYWNGLGASDPVGNVPMQASCDRAWPGWPCDAAHQALIDAFPYAANAEERKRILEELHASAYNLVPYVPYGQWYLPSAVTPRISGVLAMPGIIIAWNIRKAAR</sequence>
<dbReference type="PANTHER" id="PTHR30290:SF38">
    <property type="entry name" value="D,D-DIPEPTIDE-BINDING PERIPLASMIC PROTEIN DDPA-RELATED"/>
    <property type="match status" value="1"/>
</dbReference>
<dbReference type="SUPFAM" id="SSF53850">
    <property type="entry name" value="Periplasmic binding protein-like II"/>
    <property type="match status" value="1"/>
</dbReference>
<comment type="caution">
    <text evidence="6">The sequence shown here is derived from an EMBL/GenBank/DDBJ whole genome shotgun (WGS) entry which is preliminary data.</text>
</comment>
<reference evidence="6 7" key="1">
    <citation type="submission" date="2020-03" db="EMBL/GenBank/DDBJ databases">
        <title>Roseomonas selenitidurans sp. nov. isolated from soil.</title>
        <authorList>
            <person name="Liu H."/>
        </authorList>
    </citation>
    <scope>NUCLEOTIDE SEQUENCE [LARGE SCALE GENOMIC DNA]</scope>
    <source>
        <strain evidence="6 7">JCM 15073</strain>
    </source>
</reference>
<evidence type="ECO:0000256" key="4">
    <source>
        <dbReference type="SAM" id="SignalP"/>
    </source>
</evidence>
<keyword evidence="3 4" id="KW-0732">Signal</keyword>
<dbReference type="Proteomes" id="UP000765160">
    <property type="component" value="Unassembled WGS sequence"/>
</dbReference>
<dbReference type="Gene3D" id="3.40.190.10">
    <property type="entry name" value="Periplasmic binding protein-like II"/>
    <property type="match status" value="1"/>
</dbReference>
<feature type="signal peptide" evidence="4">
    <location>
        <begin position="1"/>
        <end position="21"/>
    </location>
</feature>
<dbReference type="InterPro" id="IPR030678">
    <property type="entry name" value="Peptide/Ni-bd"/>
</dbReference>
<evidence type="ECO:0000313" key="7">
    <source>
        <dbReference type="Proteomes" id="UP000765160"/>
    </source>
</evidence>
<organism evidence="6 7">
    <name type="scientific">Falsiroseomonas frigidaquae</name>
    <dbReference type="NCBI Taxonomy" id="487318"/>
    <lineage>
        <taxon>Bacteria</taxon>
        <taxon>Pseudomonadati</taxon>
        <taxon>Pseudomonadota</taxon>
        <taxon>Alphaproteobacteria</taxon>
        <taxon>Acetobacterales</taxon>
        <taxon>Roseomonadaceae</taxon>
        <taxon>Falsiroseomonas</taxon>
    </lineage>
</organism>
<accession>A0ABX1EUF7</accession>
<evidence type="ECO:0000256" key="2">
    <source>
        <dbReference type="ARBA" id="ARBA00005695"/>
    </source>
</evidence>
<keyword evidence="7" id="KW-1185">Reference proteome</keyword>
<dbReference type="InterPro" id="IPR000914">
    <property type="entry name" value="SBP_5_dom"/>
</dbReference>